<dbReference type="Gene3D" id="3.40.50.1000">
    <property type="entry name" value="HAD superfamily/HAD-like"/>
    <property type="match status" value="1"/>
</dbReference>
<keyword evidence="6 7" id="KW-0472">Membrane</keyword>
<evidence type="ECO:0000259" key="8">
    <source>
        <dbReference type="Pfam" id="PF00689"/>
    </source>
</evidence>
<dbReference type="InterPro" id="IPR023298">
    <property type="entry name" value="ATPase_P-typ_TM_dom_sf"/>
</dbReference>
<evidence type="ECO:0000256" key="1">
    <source>
        <dbReference type="ARBA" id="ARBA00004370"/>
    </source>
</evidence>
<evidence type="ECO:0000256" key="6">
    <source>
        <dbReference type="ARBA" id="ARBA00023136"/>
    </source>
</evidence>
<dbReference type="InterPro" id="IPR023214">
    <property type="entry name" value="HAD_sf"/>
</dbReference>
<dbReference type="PRINTS" id="PR00119">
    <property type="entry name" value="CATATPASE"/>
</dbReference>
<dbReference type="EMBL" id="CAUOFW020004303">
    <property type="protein sequence ID" value="CAK9165038.1"/>
    <property type="molecule type" value="Genomic_DNA"/>
</dbReference>
<sequence length="494" mass="54701">MNIESLNRRCTILQIKPYSSEDRQSAVLIRKNGDNTIHAYHKGAPGVIIPSCSHYYEADGTVKPINENAQMLLYQILERMSKNGLRCIAFAHKKTSTQRLFPSRHLILLGLFGLKNSLRDGVEDFVKDCQRAGVNIKIITGNNIQTARVIVTKCGVVGANEQPGEVIQGVEFWNYTQEERMEKVDNICVMAGASPKHKLLMVQCLKQKGHVVAVIGCGIGDVQALREADVGLCLGTDIAKACSDIVIQDKNLASVISILSWGRGIFESVQIYTQFLLITSFVALVTDFVMAISTGEPPNIGAVALLSAGKVPYPVLQIMWVKLMIDTLAALAVIMKQPAEELMNRPPRGRNGPLMTNIMLGNIMVQALYQIAILLTIHLKGKSIFNVDPNANGTFILNTYVLCQIFTIFNVEKNVFQDIRKKKLFWGIIGIIIILQVLMVEVLDRFADTARLDWGRWGTSIALAAVSWPISWTVKCISELEAAIFSSSNWPKSE</sequence>
<dbReference type="PANTHER" id="PTHR24093">
    <property type="entry name" value="CATION TRANSPORTING ATPASE"/>
    <property type="match status" value="1"/>
</dbReference>
<keyword evidence="3" id="KW-0479">Metal-binding</keyword>
<comment type="caution">
    <text evidence="9">The sequence shown here is derived from an EMBL/GenBank/DDBJ whole genome shotgun (WGS) entry which is preliminary data.</text>
</comment>
<dbReference type="AlphaFoldDB" id="A0ABC8T6Y1"/>
<feature type="transmembrane region" description="Helical" evidence="7">
    <location>
        <begin position="271"/>
        <end position="293"/>
    </location>
</feature>
<gene>
    <name evidence="9" type="ORF">ILEXP_LOCUS34181</name>
</gene>
<keyword evidence="5 7" id="KW-1133">Transmembrane helix</keyword>
<feature type="transmembrane region" description="Helical" evidence="7">
    <location>
        <begin position="424"/>
        <end position="442"/>
    </location>
</feature>
<comment type="subcellular location">
    <subcellularLocation>
        <location evidence="1">Membrane</location>
    </subcellularLocation>
</comment>
<keyword evidence="10" id="KW-1185">Reference proteome</keyword>
<reference evidence="9 10" key="1">
    <citation type="submission" date="2024-02" db="EMBL/GenBank/DDBJ databases">
        <authorList>
            <person name="Vignale AGUSTIN F."/>
            <person name="Sosa J E."/>
            <person name="Modenutti C."/>
        </authorList>
    </citation>
    <scope>NUCLEOTIDE SEQUENCE [LARGE SCALE GENOMIC DNA]</scope>
</reference>
<name>A0ABC8T6Y1_9AQUA</name>
<protein>
    <recommendedName>
        <fullName evidence="8">Cation-transporting P-type ATPase C-terminal domain-containing protein</fullName>
    </recommendedName>
</protein>
<dbReference type="SUPFAM" id="SSF81665">
    <property type="entry name" value="Calcium ATPase, transmembrane domain M"/>
    <property type="match status" value="1"/>
</dbReference>
<dbReference type="Pfam" id="PF00689">
    <property type="entry name" value="Cation_ATPase_C"/>
    <property type="match status" value="1"/>
</dbReference>
<dbReference type="InterPro" id="IPR023299">
    <property type="entry name" value="ATPase_P-typ_cyto_dom_N"/>
</dbReference>
<dbReference type="Pfam" id="PF13246">
    <property type="entry name" value="Cation_ATPase"/>
    <property type="match status" value="1"/>
</dbReference>
<dbReference type="SUPFAM" id="SSF56784">
    <property type="entry name" value="HAD-like"/>
    <property type="match status" value="1"/>
</dbReference>
<feature type="transmembrane region" description="Helical" evidence="7">
    <location>
        <begin position="395"/>
        <end position="412"/>
    </location>
</feature>
<dbReference type="PRINTS" id="PR00120">
    <property type="entry name" value="HATPASE"/>
</dbReference>
<evidence type="ECO:0000256" key="7">
    <source>
        <dbReference type="SAM" id="Phobius"/>
    </source>
</evidence>
<dbReference type="NCBIfam" id="TIGR01494">
    <property type="entry name" value="ATPase_P-type"/>
    <property type="match status" value="1"/>
</dbReference>
<organism evidence="9 10">
    <name type="scientific">Ilex paraguariensis</name>
    <name type="common">yerba mate</name>
    <dbReference type="NCBI Taxonomy" id="185542"/>
    <lineage>
        <taxon>Eukaryota</taxon>
        <taxon>Viridiplantae</taxon>
        <taxon>Streptophyta</taxon>
        <taxon>Embryophyta</taxon>
        <taxon>Tracheophyta</taxon>
        <taxon>Spermatophyta</taxon>
        <taxon>Magnoliopsida</taxon>
        <taxon>eudicotyledons</taxon>
        <taxon>Gunneridae</taxon>
        <taxon>Pentapetalae</taxon>
        <taxon>asterids</taxon>
        <taxon>campanulids</taxon>
        <taxon>Aquifoliales</taxon>
        <taxon>Aquifoliaceae</taxon>
        <taxon>Ilex</taxon>
    </lineage>
</organism>
<keyword evidence="2 7" id="KW-0812">Transmembrane</keyword>
<dbReference type="InterPro" id="IPR001757">
    <property type="entry name" value="P_typ_ATPase"/>
</dbReference>
<dbReference type="GO" id="GO:0016020">
    <property type="term" value="C:membrane"/>
    <property type="evidence" value="ECO:0007669"/>
    <property type="project" value="UniProtKB-SubCell"/>
</dbReference>
<dbReference type="PANTHER" id="PTHR24093:SF518">
    <property type="entry name" value="CALCIUM-TRANSPORTING ATPASE"/>
    <property type="match status" value="1"/>
</dbReference>
<dbReference type="GO" id="GO:0046872">
    <property type="term" value="F:metal ion binding"/>
    <property type="evidence" value="ECO:0007669"/>
    <property type="project" value="UniProtKB-KW"/>
</dbReference>
<proteinExistence type="predicted"/>
<dbReference type="InterPro" id="IPR006068">
    <property type="entry name" value="ATPase_P-typ_cation-transptr_C"/>
</dbReference>
<evidence type="ECO:0000256" key="3">
    <source>
        <dbReference type="ARBA" id="ARBA00022723"/>
    </source>
</evidence>
<dbReference type="SUPFAM" id="SSF81660">
    <property type="entry name" value="Metal cation-transporting ATPase, ATP-binding domain N"/>
    <property type="match status" value="1"/>
</dbReference>
<accession>A0ABC8T6Y1</accession>
<dbReference type="Gene3D" id="1.20.1110.10">
    <property type="entry name" value="Calcium-transporting ATPase, transmembrane domain"/>
    <property type="match status" value="1"/>
</dbReference>
<dbReference type="Gene3D" id="3.40.1110.10">
    <property type="entry name" value="Calcium-transporting ATPase, cytoplasmic domain N"/>
    <property type="match status" value="1"/>
</dbReference>
<feature type="domain" description="Cation-transporting P-type ATPase C-terminal" evidence="8">
    <location>
        <begin position="312"/>
        <end position="476"/>
    </location>
</feature>
<feature type="transmembrane region" description="Helical" evidence="7">
    <location>
        <begin position="354"/>
        <end position="375"/>
    </location>
</feature>
<keyword evidence="4" id="KW-0460">Magnesium</keyword>
<dbReference type="Proteomes" id="UP001642360">
    <property type="component" value="Unassembled WGS sequence"/>
</dbReference>
<dbReference type="InterPro" id="IPR036412">
    <property type="entry name" value="HAD-like_sf"/>
</dbReference>
<evidence type="ECO:0000256" key="2">
    <source>
        <dbReference type="ARBA" id="ARBA00022692"/>
    </source>
</evidence>
<feature type="transmembrane region" description="Helical" evidence="7">
    <location>
        <begin position="313"/>
        <end position="334"/>
    </location>
</feature>
<evidence type="ECO:0000313" key="9">
    <source>
        <dbReference type="EMBL" id="CAK9165038.1"/>
    </source>
</evidence>
<evidence type="ECO:0000256" key="4">
    <source>
        <dbReference type="ARBA" id="ARBA00022842"/>
    </source>
</evidence>
<evidence type="ECO:0000313" key="10">
    <source>
        <dbReference type="Proteomes" id="UP001642360"/>
    </source>
</evidence>
<evidence type="ECO:0000256" key="5">
    <source>
        <dbReference type="ARBA" id="ARBA00022989"/>
    </source>
</evidence>